<dbReference type="PROSITE" id="PS51253">
    <property type="entry name" value="HTH_CENPB"/>
    <property type="match status" value="1"/>
</dbReference>
<evidence type="ECO:0000313" key="4">
    <source>
        <dbReference type="EMBL" id="OWZ05212.1"/>
    </source>
</evidence>
<dbReference type="PANTHER" id="PTHR19303:SF57">
    <property type="entry name" value="HTH CENPB-TYPE DOMAIN-CONTAINING PROTEIN"/>
    <property type="match status" value="1"/>
</dbReference>
<evidence type="ECO:0000313" key="5">
    <source>
        <dbReference type="Proteomes" id="UP000198211"/>
    </source>
</evidence>
<evidence type="ECO:0000259" key="3">
    <source>
        <dbReference type="PROSITE" id="PS51253"/>
    </source>
</evidence>
<dbReference type="EMBL" id="NBNE01004552">
    <property type="protein sequence ID" value="OWZ05212.1"/>
    <property type="molecule type" value="Genomic_DNA"/>
</dbReference>
<dbReference type="GO" id="GO:0003677">
    <property type="term" value="F:DNA binding"/>
    <property type="evidence" value="ECO:0007669"/>
    <property type="project" value="UniProtKB-KW"/>
</dbReference>
<name>A0A225VIR0_9STRA</name>
<keyword evidence="1" id="KW-0238">DNA-binding</keyword>
<evidence type="ECO:0000256" key="1">
    <source>
        <dbReference type="ARBA" id="ARBA00023125"/>
    </source>
</evidence>
<protein>
    <recommendedName>
        <fullName evidence="3">HTH CENPB-type domain-containing protein</fullName>
    </recommendedName>
</protein>
<dbReference type="SMART" id="SM00674">
    <property type="entry name" value="CENPB"/>
    <property type="match status" value="1"/>
</dbReference>
<reference evidence="5" key="1">
    <citation type="submission" date="2017-03" db="EMBL/GenBank/DDBJ databases">
        <title>Phytopthora megakarya and P. palmivora, two closely related causual agents of cacao black pod achieved similar genome size and gene model numbers by different mechanisms.</title>
        <authorList>
            <person name="Ali S."/>
            <person name="Shao J."/>
            <person name="Larry D.J."/>
            <person name="Kronmiller B."/>
            <person name="Shen D."/>
            <person name="Strem M.D."/>
            <person name="Melnick R.L."/>
            <person name="Guiltinan M.J."/>
            <person name="Tyler B.M."/>
            <person name="Meinhardt L.W."/>
            <person name="Bailey B.A."/>
        </authorList>
    </citation>
    <scope>NUCLEOTIDE SEQUENCE [LARGE SCALE GENOMIC DNA]</scope>
    <source>
        <strain evidence="5">zdho120</strain>
    </source>
</reference>
<dbReference type="STRING" id="4795.A0A225VIR0"/>
<dbReference type="InterPro" id="IPR009057">
    <property type="entry name" value="Homeodomain-like_sf"/>
</dbReference>
<dbReference type="InterPro" id="IPR004875">
    <property type="entry name" value="DDE_SF_endonuclease_dom"/>
</dbReference>
<evidence type="ECO:0000256" key="2">
    <source>
        <dbReference type="SAM" id="MobiDB-lite"/>
    </source>
</evidence>
<dbReference type="InterPro" id="IPR050863">
    <property type="entry name" value="CenT-Element_Derived"/>
</dbReference>
<dbReference type="SUPFAM" id="SSF46689">
    <property type="entry name" value="Homeodomain-like"/>
    <property type="match status" value="1"/>
</dbReference>
<dbReference type="Proteomes" id="UP000198211">
    <property type="component" value="Unassembled WGS sequence"/>
</dbReference>
<dbReference type="Pfam" id="PF03221">
    <property type="entry name" value="HTH_Tnp_Tc5"/>
    <property type="match status" value="1"/>
</dbReference>
<keyword evidence="5" id="KW-1185">Reference proteome</keyword>
<dbReference type="Pfam" id="PF03184">
    <property type="entry name" value="DDE_1"/>
    <property type="match status" value="1"/>
</dbReference>
<dbReference type="OrthoDB" id="120591at2759"/>
<dbReference type="Gene3D" id="1.10.10.60">
    <property type="entry name" value="Homeodomain-like"/>
    <property type="match status" value="1"/>
</dbReference>
<gene>
    <name evidence="4" type="ORF">PHMEG_00022739</name>
</gene>
<accession>A0A225VIR0</accession>
<proteinExistence type="predicted"/>
<feature type="domain" description="HTH CENPB-type" evidence="3">
    <location>
        <begin position="92"/>
        <end position="163"/>
    </location>
</feature>
<dbReference type="GO" id="GO:0005634">
    <property type="term" value="C:nucleus"/>
    <property type="evidence" value="ECO:0007669"/>
    <property type="project" value="TreeGrafter"/>
</dbReference>
<dbReference type="AlphaFoldDB" id="A0A225VIR0"/>
<feature type="region of interest" description="Disordered" evidence="2">
    <location>
        <begin position="1"/>
        <end position="28"/>
    </location>
</feature>
<dbReference type="InterPro" id="IPR006600">
    <property type="entry name" value="HTH_CenpB_DNA-bd_dom"/>
</dbReference>
<organism evidence="4 5">
    <name type="scientific">Phytophthora megakarya</name>
    <dbReference type="NCBI Taxonomy" id="4795"/>
    <lineage>
        <taxon>Eukaryota</taxon>
        <taxon>Sar</taxon>
        <taxon>Stramenopiles</taxon>
        <taxon>Oomycota</taxon>
        <taxon>Peronosporomycetes</taxon>
        <taxon>Peronosporales</taxon>
        <taxon>Peronosporaceae</taxon>
        <taxon>Phytophthora</taxon>
    </lineage>
</organism>
<comment type="caution">
    <text evidence="4">The sequence shown here is derived from an EMBL/GenBank/DDBJ whole genome shotgun (WGS) entry which is preliminary data.</text>
</comment>
<sequence>MPQHQGRPRLGGSGRKKPKHSRSSFTNRHQLEVAQHSIACRDIKQTLEAFYPFLIDDAKEQRRKLIYQWRKNVSVFKERCKSASVADMKYCRDVGIATILSRDAEASIVQWVNILRKDGVPISSSMLRLKGKEVAEDLQIADVQGSWHWEKGFLRRHRLSFRARTRQGQITPDAASEAAINFGIEVQQKMLELHVHKVYNADQTGVFFEYLPKRSVNARGSKTVWVRHGGKDKERVTAMLLGDSEGVKYPPFLVLNQTETKKIGKKGVDSSIDLHLIRVPPSFTSTCQPADIAWNRPFKSYLRCEWVSRLRQQLRSHTGHTQAFTFTPPTRPTICEWVTTSWAKLSDMTIKNGFRRTHILDPLPVGEAESVDDVPVITDVIQELHLIDNSVGEVLSDDELDFSDADLDDNDSPF</sequence>
<dbReference type="PANTHER" id="PTHR19303">
    <property type="entry name" value="TRANSPOSON"/>
    <property type="match status" value="1"/>
</dbReference>